<dbReference type="GO" id="GO:0005576">
    <property type="term" value="C:extracellular region"/>
    <property type="evidence" value="ECO:0007669"/>
    <property type="project" value="UniProtKB-SubCell"/>
</dbReference>
<feature type="signal peptide" evidence="4">
    <location>
        <begin position="1"/>
        <end position="20"/>
    </location>
</feature>
<dbReference type="EMBL" id="SEKV01000039">
    <property type="protein sequence ID" value="TFY68042.1"/>
    <property type="molecule type" value="Genomic_DNA"/>
</dbReference>
<accession>A0A4Y9Z0I4</accession>
<organism evidence="5 6">
    <name type="scientific">Rhodofomes roseus</name>
    <dbReference type="NCBI Taxonomy" id="34475"/>
    <lineage>
        <taxon>Eukaryota</taxon>
        <taxon>Fungi</taxon>
        <taxon>Dikarya</taxon>
        <taxon>Basidiomycota</taxon>
        <taxon>Agaricomycotina</taxon>
        <taxon>Agaricomycetes</taxon>
        <taxon>Polyporales</taxon>
        <taxon>Rhodofomes</taxon>
    </lineage>
</organism>
<dbReference type="InterPro" id="IPR036908">
    <property type="entry name" value="RlpA-like_sf"/>
</dbReference>
<keyword evidence="4" id="KW-0732">Signal</keyword>
<reference evidence="5 6" key="1">
    <citation type="submission" date="2019-01" db="EMBL/GenBank/DDBJ databases">
        <title>Genome sequencing of the rare red list fungi Fomitopsis rosea.</title>
        <authorList>
            <person name="Buettner E."/>
            <person name="Kellner H."/>
        </authorList>
    </citation>
    <scope>NUCLEOTIDE SEQUENCE [LARGE SCALE GENOMIC DNA]</scope>
    <source>
        <strain evidence="5 6">DSM 105464</strain>
    </source>
</reference>
<comment type="similarity">
    <text evidence="2">Belongs to the cerato-platanin family.</text>
</comment>
<dbReference type="InterPro" id="IPR010829">
    <property type="entry name" value="Cerato-platanin"/>
</dbReference>
<dbReference type="Pfam" id="PF07249">
    <property type="entry name" value="Cerato-platanin"/>
    <property type="match status" value="1"/>
</dbReference>
<gene>
    <name evidence="5" type="ORF">EVJ58_g1255</name>
</gene>
<sequence length="139" mass="14772">MYHTLISAAVALFSGSLAFAQLPGPAVTVSYDTKYDVSTTPVSTLACASSLSNFTTFGALPEYPYIAGSVNVTDSSKTDCGHCYTLEYAGNFAQIQVVDSAAEGFVLSHEAYEWLTMNYTSDPSVTAYILNGPEACDFS</sequence>
<protein>
    <submittedName>
        <fullName evidence="5">Uncharacterized protein</fullName>
    </submittedName>
</protein>
<keyword evidence="3" id="KW-0964">Secreted</keyword>
<dbReference type="CDD" id="cd22778">
    <property type="entry name" value="DPBB_CEPL-like"/>
    <property type="match status" value="1"/>
</dbReference>
<comment type="caution">
    <text evidence="5">The sequence shown here is derived from an EMBL/GenBank/DDBJ whole genome shotgun (WGS) entry which is preliminary data.</text>
</comment>
<evidence type="ECO:0000313" key="5">
    <source>
        <dbReference type="EMBL" id="TFY68042.1"/>
    </source>
</evidence>
<name>A0A4Y9Z0I4_9APHY</name>
<feature type="chain" id="PRO_5021446669" evidence="4">
    <location>
        <begin position="21"/>
        <end position="139"/>
    </location>
</feature>
<dbReference type="SUPFAM" id="SSF50685">
    <property type="entry name" value="Barwin-like endoglucanases"/>
    <property type="match status" value="1"/>
</dbReference>
<evidence type="ECO:0000256" key="4">
    <source>
        <dbReference type="SAM" id="SignalP"/>
    </source>
</evidence>
<evidence type="ECO:0000256" key="2">
    <source>
        <dbReference type="ARBA" id="ARBA00010421"/>
    </source>
</evidence>
<comment type="subcellular location">
    <subcellularLocation>
        <location evidence="1">Secreted</location>
    </subcellularLocation>
</comment>
<evidence type="ECO:0000256" key="1">
    <source>
        <dbReference type="ARBA" id="ARBA00004613"/>
    </source>
</evidence>
<proteinExistence type="inferred from homology"/>
<evidence type="ECO:0000313" key="6">
    <source>
        <dbReference type="Proteomes" id="UP000298390"/>
    </source>
</evidence>
<evidence type="ECO:0000256" key="3">
    <source>
        <dbReference type="ARBA" id="ARBA00022525"/>
    </source>
</evidence>
<dbReference type="Proteomes" id="UP000298390">
    <property type="component" value="Unassembled WGS sequence"/>
</dbReference>
<dbReference type="Gene3D" id="2.40.40.10">
    <property type="entry name" value="RlpA-like domain"/>
    <property type="match status" value="1"/>
</dbReference>
<dbReference type="AlphaFoldDB" id="A0A4Y9Z0I4"/>